<evidence type="ECO:0000259" key="1">
    <source>
        <dbReference type="SMART" id="SM00881"/>
    </source>
</evidence>
<organism evidence="2 3">
    <name type="scientific">Mariprofundus aestuarium</name>
    <dbReference type="NCBI Taxonomy" id="1921086"/>
    <lineage>
        <taxon>Bacteria</taxon>
        <taxon>Pseudomonadati</taxon>
        <taxon>Pseudomonadota</taxon>
        <taxon>Candidatius Mariprofundia</taxon>
        <taxon>Mariprofundales</taxon>
        <taxon>Mariprofundaceae</taxon>
        <taxon>Mariprofundus</taxon>
    </lineage>
</organism>
<dbReference type="RefSeq" id="WP_100278354.1">
    <property type="nucleotide sequence ID" value="NZ_CP018799.1"/>
</dbReference>
<dbReference type="EMBL" id="CP018799">
    <property type="protein sequence ID" value="ATX80605.1"/>
    <property type="molecule type" value="Genomic_DNA"/>
</dbReference>
<keyword evidence="3" id="KW-1185">Reference proteome</keyword>
<dbReference type="SUPFAM" id="SSF51735">
    <property type="entry name" value="NAD(P)-binding Rossmann-fold domains"/>
    <property type="match status" value="1"/>
</dbReference>
<name>A0A2K8KZY2_MARES</name>
<protein>
    <recommendedName>
        <fullName evidence="1">CoA-binding domain-containing protein</fullName>
    </recommendedName>
</protein>
<dbReference type="InterPro" id="IPR036291">
    <property type="entry name" value="NAD(P)-bd_dom_sf"/>
</dbReference>
<dbReference type="KEGG" id="maes:Ga0123461_2200"/>
<feature type="domain" description="CoA-binding" evidence="1">
    <location>
        <begin position="14"/>
        <end position="107"/>
    </location>
</feature>
<proteinExistence type="predicted"/>
<dbReference type="Pfam" id="PF13380">
    <property type="entry name" value="CoA_binding_2"/>
    <property type="match status" value="1"/>
</dbReference>
<dbReference type="Proteomes" id="UP000231701">
    <property type="component" value="Chromosome"/>
</dbReference>
<evidence type="ECO:0000313" key="3">
    <source>
        <dbReference type="Proteomes" id="UP000231701"/>
    </source>
</evidence>
<dbReference type="OrthoDB" id="5298149at2"/>
<accession>A0A2K8KZY2</accession>
<dbReference type="PANTHER" id="PTHR33303:SF2">
    <property type="entry name" value="COA-BINDING DOMAIN-CONTAINING PROTEIN"/>
    <property type="match status" value="1"/>
</dbReference>
<dbReference type="InterPro" id="IPR003781">
    <property type="entry name" value="CoA-bd"/>
</dbReference>
<dbReference type="Gene3D" id="3.40.50.720">
    <property type="entry name" value="NAD(P)-binding Rossmann-like Domain"/>
    <property type="match status" value="1"/>
</dbReference>
<evidence type="ECO:0000313" key="2">
    <source>
        <dbReference type="EMBL" id="ATX80605.1"/>
    </source>
</evidence>
<dbReference type="AlphaFoldDB" id="A0A2K8KZY2"/>
<gene>
    <name evidence="2" type="ORF">Ga0123461_2200</name>
</gene>
<reference evidence="2 3" key="1">
    <citation type="submission" date="2016-12" db="EMBL/GenBank/DDBJ databases">
        <title>Isolation and genomic insights into novel planktonic Zetaproteobacteria from stratified waters of the Chesapeake Bay.</title>
        <authorList>
            <person name="McAllister S.M."/>
            <person name="Kato S."/>
            <person name="Chan C.S."/>
            <person name="Chiu B.K."/>
            <person name="Field E.K."/>
        </authorList>
    </citation>
    <scope>NUCLEOTIDE SEQUENCE [LARGE SCALE GENOMIC DNA]</scope>
    <source>
        <strain evidence="2 3">CP-5</strain>
    </source>
</reference>
<sequence length="138" mass="15249">MNWSNPDDATIARLLKEAKTIAVYGCSPKEHRTSHQIASFLISRGYRVYPVHPKAVTTLGQKAYPDLASIPEHIDIVNVFRRAEFTPEVARQAVAIGAGALWLQQGIINPESWKIATDAGLPCLMDSCIAVMHQLLVR</sequence>
<dbReference type="PANTHER" id="PTHR33303">
    <property type="entry name" value="CYTOPLASMIC PROTEIN-RELATED"/>
    <property type="match status" value="1"/>
</dbReference>
<dbReference type="SMART" id="SM00881">
    <property type="entry name" value="CoA_binding"/>
    <property type="match status" value="1"/>
</dbReference>